<dbReference type="Proteomes" id="UP001224812">
    <property type="component" value="Unassembled WGS sequence"/>
</dbReference>
<evidence type="ECO:0000313" key="2">
    <source>
        <dbReference type="EMBL" id="SEM35270.1"/>
    </source>
</evidence>
<proteinExistence type="predicted"/>
<reference evidence="2" key="1">
    <citation type="submission" date="2016-10" db="EMBL/GenBank/DDBJ databases">
        <authorList>
            <person name="de Groot N.N."/>
        </authorList>
    </citation>
    <scope>NUCLEOTIDE SEQUENCE [LARGE SCALE GENOMIC DNA]</scope>
    <source>
        <strain evidence="2">DSM 24204</strain>
    </source>
</reference>
<dbReference type="OrthoDB" id="5124853at2"/>
<dbReference type="EMBL" id="JASAVS010000022">
    <property type="protein sequence ID" value="MDP8086069.1"/>
    <property type="molecule type" value="Genomic_DNA"/>
</dbReference>
<accession>A0A1H7XNB1</accession>
<dbReference type="GO" id="GO:0006355">
    <property type="term" value="P:regulation of DNA-templated transcription"/>
    <property type="evidence" value="ECO:0007669"/>
    <property type="project" value="InterPro"/>
</dbReference>
<evidence type="ECO:0000313" key="1">
    <source>
        <dbReference type="EMBL" id="MDP8086069.1"/>
    </source>
</evidence>
<dbReference type="Gene3D" id="1.10.1220.10">
    <property type="entry name" value="Met repressor-like"/>
    <property type="match status" value="1"/>
</dbReference>
<name>A0A1H7XNB1_9PAST</name>
<dbReference type="STRING" id="97481.SAMN05444853_11355"/>
<reference evidence="3" key="2">
    <citation type="submission" date="2016-10" db="EMBL/GenBank/DDBJ databases">
        <authorList>
            <person name="Varghese N."/>
            <person name="Submissions S."/>
        </authorList>
    </citation>
    <scope>NUCLEOTIDE SEQUENCE [LARGE SCALE GENOMIC DNA]</scope>
    <source>
        <strain evidence="3">DSM 24204</strain>
    </source>
</reference>
<dbReference type="AlphaFoldDB" id="A0A1H7XNB1"/>
<dbReference type="RefSeq" id="WP_090921956.1">
    <property type="nucleotide sequence ID" value="NZ_CP016180.1"/>
</dbReference>
<dbReference type="InterPro" id="IPR013321">
    <property type="entry name" value="Arc_rbn_hlx_hlx"/>
</dbReference>
<evidence type="ECO:0000313" key="4">
    <source>
        <dbReference type="Proteomes" id="UP001224812"/>
    </source>
</evidence>
<dbReference type="EMBL" id="FOBN01000013">
    <property type="protein sequence ID" value="SEM35270.1"/>
    <property type="molecule type" value="Genomic_DNA"/>
</dbReference>
<gene>
    <name evidence="1" type="ORF">QJT92_09075</name>
    <name evidence="2" type="ORF">SAMN05444853_11355</name>
</gene>
<keyword evidence="4" id="KW-1185">Reference proteome</keyword>
<dbReference type="GeneID" id="83544568"/>
<sequence length="85" mass="9409">MSMQSTMNFKIDPALKSDFLHACQSKGLSASLVIRELISGYCQENEPEPNIETLQAMKDAINSTNTTTMTAEEFFAWAEAESAKN</sequence>
<reference evidence="1 4" key="3">
    <citation type="journal article" date="2023" name="Front. Microbiol.">
        <title>Phylogeography and host specificity of Pasteurellaceae pathogenic to sea-farmed fish in the north-east Atlantic.</title>
        <authorList>
            <person name="Gulla S."/>
            <person name="Colquhoun D.J."/>
            <person name="Olsen A.B."/>
            <person name="Spilsberg B."/>
            <person name="Lagesen K."/>
            <person name="Aakesson C.P."/>
            <person name="Strom S."/>
            <person name="Manji F."/>
            <person name="Birkbeck T.H."/>
            <person name="Nilsen H.K."/>
        </authorList>
    </citation>
    <scope>NUCLEOTIDE SEQUENCE [LARGE SCALE GENOMIC DNA]</scope>
    <source>
        <strain evidence="1 4">VIO11850</strain>
    </source>
</reference>
<evidence type="ECO:0000313" key="3">
    <source>
        <dbReference type="Proteomes" id="UP000198883"/>
    </source>
</evidence>
<organism evidence="2 3">
    <name type="scientific">Phocoenobacter skyensis</name>
    <dbReference type="NCBI Taxonomy" id="97481"/>
    <lineage>
        <taxon>Bacteria</taxon>
        <taxon>Pseudomonadati</taxon>
        <taxon>Pseudomonadota</taxon>
        <taxon>Gammaproteobacteria</taxon>
        <taxon>Pasteurellales</taxon>
        <taxon>Pasteurellaceae</taxon>
        <taxon>Phocoenobacter</taxon>
    </lineage>
</organism>
<dbReference type="Proteomes" id="UP000198883">
    <property type="component" value="Unassembled WGS sequence"/>
</dbReference>
<protein>
    <submittedName>
        <fullName evidence="2">Uncharacterized protein</fullName>
    </submittedName>
</protein>